<evidence type="ECO:0000313" key="13">
    <source>
        <dbReference type="EMBL" id="RGP81350.1"/>
    </source>
</evidence>
<organism evidence="13 14">
    <name type="scientific">Fusarium longipes</name>
    <dbReference type="NCBI Taxonomy" id="694270"/>
    <lineage>
        <taxon>Eukaryota</taxon>
        <taxon>Fungi</taxon>
        <taxon>Dikarya</taxon>
        <taxon>Ascomycota</taxon>
        <taxon>Pezizomycotina</taxon>
        <taxon>Sordariomycetes</taxon>
        <taxon>Hypocreomycetidae</taxon>
        <taxon>Hypocreales</taxon>
        <taxon>Nectriaceae</taxon>
        <taxon>Fusarium</taxon>
    </lineage>
</organism>
<keyword evidence="14" id="KW-1185">Reference proteome</keyword>
<dbReference type="InterPro" id="IPR050316">
    <property type="entry name" value="Tyrosinase/Hemocyanin"/>
</dbReference>
<dbReference type="OrthoDB" id="1658288at2759"/>
<dbReference type="PANTHER" id="PTHR11474:SF76">
    <property type="entry name" value="SHKT DOMAIN-CONTAINING PROTEIN"/>
    <property type="match status" value="1"/>
</dbReference>
<evidence type="ECO:0000256" key="1">
    <source>
        <dbReference type="ARBA" id="ARBA00001973"/>
    </source>
</evidence>
<evidence type="ECO:0000256" key="5">
    <source>
        <dbReference type="ARBA" id="ARBA00023002"/>
    </source>
</evidence>
<dbReference type="STRING" id="694270.A0A395T9E5"/>
<dbReference type="InterPro" id="IPR041640">
    <property type="entry name" value="Tyrosinase_C"/>
</dbReference>
<feature type="domain" description="Tyrosinase copper-binding" evidence="12">
    <location>
        <begin position="270"/>
        <end position="281"/>
    </location>
</feature>
<comment type="cofactor">
    <cofactor evidence="1">
        <name>Cu(2+)</name>
        <dbReference type="ChEBI" id="CHEBI:29036"/>
    </cofactor>
</comment>
<evidence type="ECO:0000256" key="10">
    <source>
        <dbReference type="ARBA" id="ARBA00048881"/>
    </source>
</evidence>
<gene>
    <name evidence="13" type="ORF">FLONG3_494</name>
</gene>
<name>A0A395T9E5_9HYPO</name>
<keyword evidence="4" id="KW-0479">Metal-binding</keyword>
<dbReference type="GO" id="GO:0046872">
    <property type="term" value="F:metal ion binding"/>
    <property type="evidence" value="ECO:0007669"/>
    <property type="project" value="UniProtKB-KW"/>
</dbReference>
<dbReference type="EMBL" id="PXOG01000011">
    <property type="protein sequence ID" value="RGP81350.1"/>
    <property type="molecule type" value="Genomic_DNA"/>
</dbReference>
<protein>
    <recommendedName>
        <fullName evidence="3">tyrosinase</fullName>
        <ecNumber evidence="3">1.14.18.1</ecNumber>
    </recommendedName>
</protein>
<evidence type="ECO:0000256" key="3">
    <source>
        <dbReference type="ARBA" id="ARBA00011906"/>
    </source>
</evidence>
<accession>A0A395T9E5</accession>
<evidence type="ECO:0000256" key="2">
    <source>
        <dbReference type="ARBA" id="ARBA00009928"/>
    </source>
</evidence>
<comment type="caution">
    <text evidence="13">The sequence shown here is derived from an EMBL/GenBank/DDBJ whole genome shotgun (WGS) entry which is preliminary data.</text>
</comment>
<evidence type="ECO:0000256" key="8">
    <source>
        <dbReference type="ARBA" id="ARBA00023101"/>
    </source>
</evidence>
<keyword evidence="6" id="KW-0186">Copper</keyword>
<evidence type="ECO:0000256" key="6">
    <source>
        <dbReference type="ARBA" id="ARBA00023008"/>
    </source>
</evidence>
<dbReference type="PANTHER" id="PTHR11474">
    <property type="entry name" value="TYROSINASE FAMILY MEMBER"/>
    <property type="match status" value="1"/>
</dbReference>
<feature type="domain" description="Tyrosinase copper-binding" evidence="11">
    <location>
        <begin position="35"/>
        <end position="52"/>
    </location>
</feature>
<dbReference type="InterPro" id="IPR002227">
    <property type="entry name" value="Tyrosinase_Cu-bd"/>
</dbReference>
<evidence type="ECO:0000259" key="11">
    <source>
        <dbReference type="PROSITE" id="PS00497"/>
    </source>
</evidence>
<dbReference type="PROSITE" id="PS00497">
    <property type="entry name" value="TYROSINASE_1"/>
    <property type="match status" value="1"/>
</dbReference>
<reference evidence="13 14" key="1">
    <citation type="journal article" date="2018" name="PLoS Pathog.">
        <title>Evolution of structural diversity of trichothecenes, a family of toxins produced by plant pathogenic and entomopathogenic fungi.</title>
        <authorList>
            <person name="Proctor R.H."/>
            <person name="McCormick S.P."/>
            <person name="Kim H.S."/>
            <person name="Cardoza R.E."/>
            <person name="Stanley A.M."/>
            <person name="Lindo L."/>
            <person name="Kelly A."/>
            <person name="Brown D.W."/>
            <person name="Lee T."/>
            <person name="Vaughan M.M."/>
            <person name="Alexander N.J."/>
            <person name="Busman M."/>
            <person name="Gutierrez S."/>
        </authorList>
    </citation>
    <scope>NUCLEOTIDE SEQUENCE [LARGE SCALE GENOMIC DNA]</scope>
    <source>
        <strain evidence="13 14">NRRL 20695</strain>
    </source>
</reference>
<dbReference type="InterPro" id="IPR008922">
    <property type="entry name" value="Di-copper_centre_dom_sf"/>
</dbReference>
<keyword evidence="7" id="KW-0503">Monooxygenase</keyword>
<evidence type="ECO:0000256" key="4">
    <source>
        <dbReference type="ARBA" id="ARBA00022723"/>
    </source>
</evidence>
<sequence>MYDKGIHGLPYQAWPVGDERIDKIKRQGDSGFCTHSSILFLTWHRPYLAVFEAILKDAIDFVANQFTAEEGRDNAFIDWARPGLPVFPEEATDSDKARVVIPESLRKEYPNLQKRSDGTVDIPNPLFSYKFQPNAGSQFQVQGLKTTTRYQPSGVSTERTPADQKADLLKEITPYTRDVNRELPVEANLRERVVYLLKSYELFAQVSHNQWDPEAKPSLDGRPSQSVGLGFGSLEDIHNTLHVLIGGQGRDQLGRSRTGHMSKVPISAFDPIFWLHHTNIDRLVSIWEGLRSNPKDPKGWVTTKKSVRGSWVTEANGTEGLSTNLAPFYKDASNFWTSDDVRETTTFGYAYPETKSWNFNSPADYRKAIYQQLEKLYPTGSLATMIVANNAGDTKPEETLRTRAKRLARVTAAEPPSTAITALSIAKAVSSTAAESPILEALPPVEVPNVQVPDEKSLSNLTKDKTYLEWLVNIKAVKHTLNGEYLVHVFLGRVPPEEATCLYAVSPYHVGTFSPLGQDGDTACSKCKQDQAAGMEITGQIPLTIALAERYFANELESLSEDHVIAYLQKNLHWEVVDSSGERLQGQRSAVDGLLVGVVSNKVTLPDRIGDFARYSENVTVYPEITTKEDGSGGRAEGTGVIEDNKYF</sequence>
<dbReference type="GO" id="GO:0004503">
    <property type="term" value="F:tyrosinase activity"/>
    <property type="evidence" value="ECO:0007669"/>
    <property type="project" value="UniProtKB-EC"/>
</dbReference>
<comment type="catalytic activity">
    <reaction evidence="10">
        <text>L-tyrosine + O2 = L-dopaquinone + H2O</text>
        <dbReference type="Rhea" id="RHEA:18117"/>
        <dbReference type="ChEBI" id="CHEBI:15377"/>
        <dbReference type="ChEBI" id="CHEBI:15379"/>
        <dbReference type="ChEBI" id="CHEBI:57924"/>
        <dbReference type="ChEBI" id="CHEBI:58315"/>
        <dbReference type="EC" id="1.14.18.1"/>
    </reaction>
</comment>
<dbReference type="PRINTS" id="PR00092">
    <property type="entry name" value="TYROSINASE"/>
</dbReference>
<keyword evidence="8" id="KW-0470">Melanin biosynthesis</keyword>
<proteinExistence type="inferred from homology"/>
<dbReference type="SUPFAM" id="SSF48056">
    <property type="entry name" value="Di-copper centre-containing domain"/>
    <property type="match status" value="1"/>
</dbReference>
<dbReference type="Pfam" id="PF00264">
    <property type="entry name" value="Tyrosinase"/>
    <property type="match status" value="1"/>
</dbReference>
<dbReference type="Gene3D" id="1.10.1280.10">
    <property type="entry name" value="Di-copper center containing domain from catechol oxidase"/>
    <property type="match status" value="1"/>
</dbReference>
<dbReference type="Proteomes" id="UP000266234">
    <property type="component" value="Unassembled WGS sequence"/>
</dbReference>
<evidence type="ECO:0000313" key="14">
    <source>
        <dbReference type="Proteomes" id="UP000266234"/>
    </source>
</evidence>
<evidence type="ECO:0000256" key="7">
    <source>
        <dbReference type="ARBA" id="ARBA00023033"/>
    </source>
</evidence>
<keyword evidence="5" id="KW-0560">Oxidoreductase</keyword>
<dbReference type="PROSITE" id="PS00498">
    <property type="entry name" value="TYROSINASE_2"/>
    <property type="match status" value="1"/>
</dbReference>
<dbReference type="Pfam" id="PF18132">
    <property type="entry name" value="Tyrosinase_C"/>
    <property type="match status" value="1"/>
</dbReference>
<comment type="similarity">
    <text evidence="2">Belongs to the tyrosinase family.</text>
</comment>
<dbReference type="Gene3D" id="2.60.310.20">
    <property type="match status" value="1"/>
</dbReference>
<dbReference type="GO" id="GO:0042438">
    <property type="term" value="P:melanin biosynthetic process"/>
    <property type="evidence" value="ECO:0007669"/>
    <property type="project" value="UniProtKB-KW"/>
</dbReference>
<dbReference type="EC" id="1.14.18.1" evidence="3"/>
<dbReference type="AlphaFoldDB" id="A0A395T9E5"/>
<comment type="catalytic activity">
    <reaction evidence="9">
        <text>2 L-dopa + O2 = 2 L-dopaquinone + 2 H2O</text>
        <dbReference type="Rhea" id="RHEA:34287"/>
        <dbReference type="ChEBI" id="CHEBI:15377"/>
        <dbReference type="ChEBI" id="CHEBI:15379"/>
        <dbReference type="ChEBI" id="CHEBI:57504"/>
        <dbReference type="ChEBI" id="CHEBI:57924"/>
        <dbReference type="EC" id="1.14.18.1"/>
    </reaction>
</comment>
<evidence type="ECO:0000259" key="12">
    <source>
        <dbReference type="PROSITE" id="PS00498"/>
    </source>
</evidence>
<evidence type="ECO:0000256" key="9">
    <source>
        <dbReference type="ARBA" id="ARBA00048233"/>
    </source>
</evidence>